<dbReference type="InterPro" id="IPR050194">
    <property type="entry name" value="Glycosyltransferase_grp1"/>
</dbReference>
<accession>A0A2R6C9R8</accession>
<dbReference type="PANTHER" id="PTHR45947:SF3">
    <property type="entry name" value="SULFOQUINOVOSYL TRANSFERASE SQD2"/>
    <property type="match status" value="1"/>
</dbReference>
<name>A0A2R6C9R8_9ARCH</name>
<protein>
    <submittedName>
        <fullName evidence="1">Uncharacterized protein</fullName>
    </submittedName>
</protein>
<reference evidence="1 2" key="1">
    <citation type="submission" date="2017-04" db="EMBL/GenBank/DDBJ databases">
        <title>Novel microbial lineages endemic to geothermal iron-oxide mats fill important gaps in the evolutionary history of Archaea.</title>
        <authorList>
            <person name="Jay Z.J."/>
            <person name="Beam J.P."/>
            <person name="Dlakic M."/>
            <person name="Rusch D.B."/>
            <person name="Kozubal M.A."/>
            <person name="Inskeep W.P."/>
        </authorList>
    </citation>
    <scope>NUCLEOTIDE SEQUENCE [LARGE SCALE GENOMIC DNA]</scope>
    <source>
        <strain evidence="1">BE_D</strain>
    </source>
</reference>
<evidence type="ECO:0000313" key="1">
    <source>
        <dbReference type="EMBL" id="PSO07647.1"/>
    </source>
</evidence>
<dbReference type="PANTHER" id="PTHR45947">
    <property type="entry name" value="SULFOQUINOVOSYL TRANSFERASE SQD2"/>
    <property type="match status" value="1"/>
</dbReference>
<dbReference type="GO" id="GO:0016757">
    <property type="term" value="F:glycosyltransferase activity"/>
    <property type="evidence" value="ECO:0007669"/>
    <property type="project" value="TreeGrafter"/>
</dbReference>
<evidence type="ECO:0000313" key="2">
    <source>
        <dbReference type="Proteomes" id="UP000242015"/>
    </source>
</evidence>
<dbReference type="Pfam" id="PF13692">
    <property type="entry name" value="Glyco_trans_1_4"/>
    <property type="match status" value="1"/>
</dbReference>
<dbReference type="SUPFAM" id="SSF53756">
    <property type="entry name" value="UDP-Glycosyltransferase/glycogen phosphorylase"/>
    <property type="match status" value="1"/>
</dbReference>
<comment type="caution">
    <text evidence="1">The sequence shown here is derived from an EMBL/GenBank/DDBJ whole genome shotgun (WGS) entry which is preliminary data.</text>
</comment>
<dbReference type="EMBL" id="NEXF01000211">
    <property type="protein sequence ID" value="PSO07647.1"/>
    <property type="molecule type" value="Genomic_DNA"/>
</dbReference>
<sequence length="340" mass="38996">MEVWLREIYPRLRGANEVTLLTWNTPGETKLFEGLYGVATQSIPDLGRGGLPPLRGAMEFYSRCVSADLVYCVNTHVQAIRLSSLFEKLSLTPFILGHHSPSDWVNEWVFPWIRATHVLKWFSAHHVLNRESKRYLEQIGAKNVNLIPNGVTLKNYGLSPKQDTFTILFVGRLVEVKGVDLIPILVNQLLKRVPVFRFDIVGKGPLEYLFLNNNRVNYLGFVSDELKRLLYQRSHVLVMPSRMETFSLVGLEAMASGTPVVASDIPGPREYVRDGFNGYLVRDVKEMVERVCEVYTAWRRGDPSYYELCRNARRTAEEYDWGRVVPRLERMFREVAGGGR</sequence>
<organism evidence="1 2">
    <name type="scientific">Candidatus Marsarchaeota G2 archaeon BE_D</name>
    <dbReference type="NCBI Taxonomy" id="1978158"/>
    <lineage>
        <taxon>Archaea</taxon>
        <taxon>Candidatus Marsarchaeota</taxon>
        <taxon>Candidatus Marsarchaeota group 2</taxon>
    </lineage>
</organism>
<proteinExistence type="predicted"/>
<dbReference type="Proteomes" id="UP000242015">
    <property type="component" value="Unassembled WGS sequence"/>
</dbReference>
<gene>
    <name evidence="1" type="ORF">B9Q04_09740</name>
</gene>
<dbReference type="Gene3D" id="3.40.50.2000">
    <property type="entry name" value="Glycogen Phosphorylase B"/>
    <property type="match status" value="2"/>
</dbReference>
<dbReference type="AlphaFoldDB" id="A0A2R6C9R8"/>
<dbReference type="CDD" id="cd03801">
    <property type="entry name" value="GT4_PimA-like"/>
    <property type="match status" value="1"/>
</dbReference>